<accession>A0A1H0UGX2</accession>
<dbReference type="PROSITE" id="PS50893">
    <property type="entry name" value="ABC_TRANSPORTER_2"/>
    <property type="match status" value="1"/>
</dbReference>
<organism evidence="14 15">
    <name type="scientific">Halobacillus aidingensis</name>
    <dbReference type="NCBI Taxonomy" id="240303"/>
    <lineage>
        <taxon>Bacteria</taxon>
        <taxon>Bacillati</taxon>
        <taxon>Bacillota</taxon>
        <taxon>Bacilli</taxon>
        <taxon>Bacillales</taxon>
        <taxon>Bacillaceae</taxon>
        <taxon>Halobacillus</taxon>
    </lineage>
</organism>
<dbReference type="SUPFAM" id="SSF52540">
    <property type="entry name" value="P-loop containing nucleoside triphosphate hydrolases"/>
    <property type="match status" value="1"/>
</dbReference>
<dbReference type="GO" id="GO:0016887">
    <property type="term" value="F:ATP hydrolysis activity"/>
    <property type="evidence" value="ECO:0007669"/>
    <property type="project" value="InterPro"/>
</dbReference>
<keyword evidence="15" id="KW-1185">Reference proteome</keyword>
<dbReference type="STRING" id="240303.SAMN05421677_12615"/>
<dbReference type="InterPro" id="IPR050093">
    <property type="entry name" value="ABC_SmlMolc_Importer"/>
</dbReference>
<dbReference type="SMART" id="SM00382">
    <property type="entry name" value="AAA"/>
    <property type="match status" value="1"/>
</dbReference>
<evidence type="ECO:0000256" key="11">
    <source>
        <dbReference type="ARBA" id="ARBA00066388"/>
    </source>
</evidence>
<evidence type="ECO:0000313" key="15">
    <source>
        <dbReference type="Proteomes" id="UP000198860"/>
    </source>
</evidence>
<gene>
    <name evidence="14" type="ORF">SAMN05421677_12615</name>
</gene>
<proteinExistence type="predicted"/>
<dbReference type="PANTHER" id="PTHR42781">
    <property type="entry name" value="SPERMIDINE/PUTRESCINE IMPORT ATP-BINDING PROTEIN POTA"/>
    <property type="match status" value="1"/>
</dbReference>
<keyword evidence="4" id="KW-0547">Nucleotide-binding</keyword>
<evidence type="ECO:0000256" key="6">
    <source>
        <dbReference type="ARBA" id="ARBA00023004"/>
    </source>
</evidence>
<keyword evidence="8" id="KW-0472">Membrane</keyword>
<dbReference type="Proteomes" id="UP000198860">
    <property type="component" value="Unassembled WGS sequence"/>
</dbReference>
<evidence type="ECO:0000256" key="5">
    <source>
        <dbReference type="ARBA" id="ARBA00022840"/>
    </source>
</evidence>
<dbReference type="InterPro" id="IPR027417">
    <property type="entry name" value="P-loop_NTPase"/>
</dbReference>
<sequence>MTQTKLEMKNITKTFNHDKILNELTFHLEKGEIMSIVGPSGSGKTTLLRILAGLEKPTDGEIIMNGRDITKQKANRRSISLVFQQPLLFPHMTVKENIVYGAKVSKNYKEEKIESLLEAIGMARFRDHYPSEISGGQQQRTALARAMATEPEVILFDEPFSSLDPSLRQDLRYWVRDFLASRETTAVFVTHDMEEAMIMGDQIAVFEDGNFQQIGTAETLHKSPANMRVATFLGGHLILNDHEFAPLHAVRVGTQKTSKNEVSFHATVEHITYQHGRPVAHLYVNNLEKKISIPIDETFPTREVQVTIPAGSIQTFSGEIL</sequence>
<dbReference type="Gene3D" id="3.40.50.300">
    <property type="entry name" value="P-loop containing nucleotide triphosphate hydrolases"/>
    <property type="match status" value="1"/>
</dbReference>
<keyword evidence="5 14" id="KW-0067">ATP-binding</keyword>
<dbReference type="RefSeq" id="WP_089654529.1">
    <property type="nucleotide sequence ID" value="NZ_FNIZ01000026.1"/>
</dbReference>
<comment type="catalytic activity">
    <reaction evidence="9">
        <text>a quaternary ammonium(out) + ATP + H2O = a quaternary ammonium(in) + ADP + phosphate + H(+)</text>
        <dbReference type="Rhea" id="RHEA:11036"/>
        <dbReference type="ChEBI" id="CHEBI:15377"/>
        <dbReference type="ChEBI" id="CHEBI:15378"/>
        <dbReference type="ChEBI" id="CHEBI:30616"/>
        <dbReference type="ChEBI" id="CHEBI:35267"/>
        <dbReference type="ChEBI" id="CHEBI:43474"/>
        <dbReference type="ChEBI" id="CHEBI:456216"/>
        <dbReference type="EC" id="7.6.2.9"/>
    </reaction>
</comment>
<evidence type="ECO:0000256" key="3">
    <source>
        <dbReference type="ARBA" id="ARBA00022496"/>
    </source>
</evidence>
<name>A0A1H0UGX2_HALAD</name>
<evidence type="ECO:0000259" key="13">
    <source>
        <dbReference type="PROSITE" id="PS50893"/>
    </source>
</evidence>
<dbReference type="EMBL" id="FNIZ01000026">
    <property type="protein sequence ID" value="SDP65401.1"/>
    <property type="molecule type" value="Genomic_DNA"/>
</dbReference>
<evidence type="ECO:0000256" key="8">
    <source>
        <dbReference type="ARBA" id="ARBA00023136"/>
    </source>
</evidence>
<dbReference type="InterPro" id="IPR015853">
    <property type="entry name" value="ABC_transpr_FbpC"/>
</dbReference>
<keyword evidence="2" id="KW-1003">Cell membrane</keyword>
<dbReference type="Pfam" id="PF00005">
    <property type="entry name" value="ABC_tran"/>
    <property type="match status" value="1"/>
</dbReference>
<evidence type="ECO:0000256" key="12">
    <source>
        <dbReference type="ARBA" id="ARBA00070305"/>
    </source>
</evidence>
<evidence type="ECO:0000256" key="7">
    <source>
        <dbReference type="ARBA" id="ARBA00023065"/>
    </source>
</evidence>
<dbReference type="InterPro" id="IPR003439">
    <property type="entry name" value="ABC_transporter-like_ATP-bd"/>
</dbReference>
<evidence type="ECO:0000256" key="10">
    <source>
        <dbReference type="ARBA" id="ARBA00063934"/>
    </source>
</evidence>
<keyword evidence="1" id="KW-0813">Transport</keyword>
<dbReference type="EC" id="7.6.2.9" evidence="11"/>
<dbReference type="FunFam" id="3.40.50.300:FF:000425">
    <property type="entry name" value="Probable ABC transporter, ATP-binding subunit"/>
    <property type="match status" value="1"/>
</dbReference>
<dbReference type="InterPro" id="IPR003593">
    <property type="entry name" value="AAA+_ATPase"/>
</dbReference>
<dbReference type="AlphaFoldDB" id="A0A1H0UGX2"/>
<protein>
    <recommendedName>
        <fullName evidence="12">Carnitine transport ATP-binding protein OpuCA</fullName>
        <ecNumber evidence="11">7.6.2.9</ecNumber>
    </recommendedName>
</protein>
<evidence type="ECO:0000256" key="9">
    <source>
        <dbReference type="ARBA" id="ARBA00052482"/>
    </source>
</evidence>
<dbReference type="GO" id="GO:0005524">
    <property type="term" value="F:ATP binding"/>
    <property type="evidence" value="ECO:0007669"/>
    <property type="project" value="UniProtKB-KW"/>
</dbReference>
<evidence type="ECO:0000256" key="1">
    <source>
        <dbReference type="ARBA" id="ARBA00022448"/>
    </source>
</evidence>
<comment type="subunit">
    <text evidence="10">The complex is composed of two ATP-binding proteins (OpuCA), two transmembrane proteins (OpuCB and OpuCD) and a solute-binding protein (OpuCC).</text>
</comment>
<dbReference type="CDD" id="cd03259">
    <property type="entry name" value="ABC_Carb_Solutes_like"/>
    <property type="match status" value="1"/>
</dbReference>
<feature type="domain" description="ABC transporter" evidence="13">
    <location>
        <begin position="6"/>
        <end position="233"/>
    </location>
</feature>
<keyword evidence="3" id="KW-0410">Iron transport</keyword>
<reference evidence="15" key="1">
    <citation type="submission" date="2016-10" db="EMBL/GenBank/DDBJ databases">
        <authorList>
            <person name="Varghese N."/>
            <person name="Submissions S."/>
        </authorList>
    </citation>
    <scope>NUCLEOTIDE SEQUENCE [LARGE SCALE GENOMIC DNA]</scope>
    <source>
        <strain evidence="15">CGMCC 1.3703</strain>
    </source>
</reference>
<dbReference type="GO" id="GO:0015408">
    <property type="term" value="F:ABC-type ferric iron transporter activity"/>
    <property type="evidence" value="ECO:0007669"/>
    <property type="project" value="InterPro"/>
</dbReference>
<dbReference type="PANTHER" id="PTHR42781:SF4">
    <property type="entry name" value="SPERMIDINE_PUTRESCINE IMPORT ATP-BINDING PROTEIN POTA"/>
    <property type="match status" value="1"/>
</dbReference>
<keyword evidence="6" id="KW-0408">Iron</keyword>
<dbReference type="GO" id="GO:0016020">
    <property type="term" value="C:membrane"/>
    <property type="evidence" value="ECO:0007669"/>
    <property type="project" value="InterPro"/>
</dbReference>
<evidence type="ECO:0000313" key="14">
    <source>
        <dbReference type="EMBL" id="SDP65401.1"/>
    </source>
</evidence>
<dbReference type="GO" id="GO:0015418">
    <property type="term" value="F:ABC-type quaternary ammonium compound transporting activity"/>
    <property type="evidence" value="ECO:0007669"/>
    <property type="project" value="UniProtKB-EC"/>
</dbReference>
<dbReference type="OrthoDB" id="9790614at2"/>
<keyword evidence="7" id="KW-0406">Ion transport</keyword>
<evidence type="ECO:0000256" key="2">
    <source>
        <dbReference type="ARBA" id="ARBA00022475"/>
    </source>
</evidence>
<evidence type="ECO:0000256" key="4">
    <source>
        <dbReference type="ARBA" id="ARBA00022741"/>
    </source>
</evidence>